<keyword evidence="4" id="KW-0804">Transcription</keyword>
<organism evidence="6 7">
    <name type="scientific">Calycomorphotria hydatis</name>
    <dbReference type="NCBI Taxonomy" id="2528027"/>
    <lineage>
        <taxon>Bacteria</taxon>
        <taxon>Pseudomonadati</taxon>
        <taxon>Planctomycetota</taxon>
        <taxon>Planctomycetia</taxon>
        <taxon>Planctomycetales</taxon>
        <taxon>Planctomycetaceae</taxon>
        <taxon>Calycomorphotria</taxon>
    </lineage>
</organism>
<dbReference type="EMBL" id="CP036316">
    <property type="protein sequence ID" value="QDT63726.1"/>
    <property type="molecule type" value="Genomic_DNA"/>
</dbReference>
<dbReference type="GO" id="GO:0006352">
    <property type="term" value="P:DNA-templated transcription initiation"/>
    <property type="evidence" value="ECO:0007669"/>
    <property type="project" value="InterPro"/>
</dbReference>
<dbReference type="Gene3D" id="1.10.10.10">
    <property type="entry name" value="Winged helix-like DNA-binding domain superfamily/Winged helix DNA-binding domain"/>
    <property type="match status" value="1"/>
</dbReference>
<dbReference type="InterPro" id="IPR013324">
    <property type="entry name" value="RNA_pol_sigma_r3/r4-like"/>
</dbReference>
<accession>A0A517T5R3</accession>
<dbReference type="SUPFAM" id="SSF88659">
    <property type="entry name" value="Sigma3 and sigma4 domains of RNA polymerase sigma factors"/>
    <property type="match status" value="1"/>
</dbReference>
<dbReference type="KEGG" id="chya:V22_09510"/>
<dbReference type="InterPro" id="IPR014331">
    <property type="entry name" value="RNA_pol_sigma70_ECF_RHOBA"/>
</dbReference>
<name>A0A517T5R3_9PLAN</name>
<dbReference type="InterPro" id="IPR014284">
    <property type="entry name" value="RNA_pol_sigma-70_dom"/>
</dbReference>
<comment type="similarity">
    <text evidence="1">Belongs to the sigma-70 factor family. ECF subfamily.</text>
</comment>
<keyword evidence="3" id="KW-0731">Sigma factor</keyword>
<dbReference type="InterPro" id="IPR036388">
    <property type="entry name" value="WH-like_DNA-bd_sf"/>
</dbReference>
<dbReference type="SUPFAM" id="SSF88946">
    <property type="entry name" value="Sigma2 domain of RNA polymerase sigma factors"/>
    <property type="match status" value="1"/>
</dbReference>
<dbReference type="NCBIfam" id="TIGR02937">
    <property type="entry name" value="sigma70-ECF"/>
    <property type="match status" value="1"/>
</dbReference>
<dbReference type="InterPro" id="IPR039425">
    <property type="entry name" value="RNA_pol_sigma-70-like"/>
</dbReference>
<dbReference type="NCBIfam" id="TIGR02989">
    <property type="entry name" value="Sig-70_gvs1"/>
    <property type="match status" value="1"/>
</dbReference>
<dbReference type="InterPro" id="IPR013325">
    <property type="entry name" value="RNA_pol_sigma_r2"/>
</dbReference>
<evidence type="ECO:0000313" key="6">
    <source>
        <dbReference type="EMBL" id="QDT63726.1"/>
    </source>
</evidence>
<evidence type="ECO:0000256" key="2">
    <source>
        <dbReference type="ARBA" id="ARBA00023015"/>
    </source>
</evidence>
<evidence type="ECO:0000256" key="1">
    <source>
        <dbReference type="ARBA" id="ARBA00010641"/>
    </source>
</evidence>
<evidence type="ECO:0000256" key="4">
    <source>
        <dbReference type="ARBA" id="ARBA00023163"/>
    </source>
</evidence>
<proteinExistence type="inferred from homology"/>
<evidence type="ECO:0000256" key="3">
    <source>
        <dbReference type="ARBA" id="ARBA00023082"/>
    </source>
</evidence>
<feature type="domain" description="RNA polymerase sigma-70 region 2" evidence="5">
    <location>
        <begin position="30"/>
        <end position="91"/>
    </location>
</feature>
<gene>
    <name evidence="6" type="ORF">V22_09510</name>
</gene>
<evidence type="ECO:0000259" key="5">
    <source>
        <dbReference type="Pfam" id="PF04542"/>
    </source>
</evidence>
<dbReference type="InterPro" id="IPR007627">
    <property type="entry name" value="RNA_pol_sigma70_r2"/>
</dbReference>
<evidence type="ECO:0000313" key="7">
    <source>
        <dbReference type="Proteomes" id="UP000319976"/>
    </source>
</evidence>
<reference evidence="6 7" key="1">
    <citation type="submission" date="2019-02" db="EMBL/GenBank/DDBJ databases">
        <title>Deep-cultivation of Planctomycetes and their phenomic and genomic characterization uncovers novel biology.</title>
        <authorList>
            <person name="Wiegand S."/>
            <person name="Jogler M."/>
            <person name="Boedeker C."/>
            <person name="Pinto D."/>
            <person name="Vollmers J."/>
            <person name="Rivas-Marin E."/>
            <person name="Kohn T."/>
            <person name="Peeters S.H."/>
            <person name="Heuer A."/>
            <person name="Rast P."/>
            <person name="Oberbeckmann S."/>
            <person name="Bunk B."/>
            <person name="Jeske O."/>
            <person name="Meyerdierks A."/>
            <person name="Storesund J.E."/>
            <person name="Kallscheuer N."/>
            <person name="Luecker S."/>
            <person name="Lage O.M."/>
            <person name="Pohl T."/>
            <person name="Merkel B.J."/>
            <person name="Hornburger P."/>
            <person name="Mueller R.-W."/>
            <person name="Bruemmer F."/>
            <person name="Labrenz M."/>
            <person name="Spormann A.M."/>
            <person name="Op den Camp H."/>
            <person name="Overmann J."/>
            <person name="Amann R."/>
            <person name="Jetten M.S.M."/>
            <person name="Mascher T."/>
            <person name="Medema M.H."/>
            <person name="Devos D.P."/>
            <person name="Kaster A.-K."/>
            <person name="Ovreas L."/>
            <person name="Rohde M."/>
            <person name="Galperin M.Y."/>
            <person name="Jogler C."/>
        </authorList>
    </citation>
    <scope>NUCLEOTIDE SEQUENCE [LARGE SCALE GENOMIC DNA]</scope>
    <source>
        <strain evidence="6 7">V22</strain>
    </source>
</reference>
<dbReference type="PANTHER" id="PTHR43133:SF51">
    <property type="entry name" value="RNA POLYMERASE SIGMA FACTOR"/>
    <property type="match status" value="1"/>
</dbReference>
<dbReference type="Gene3D" id="1.10.1740.10">
    <property type="match status" value="1"/>
</dbReference>
<dbReference type="PANTHER" id="PTHR43133">
    <property type="entry name" value="RNA POLYMERASE ECF-TYPE SIGMA FACTO"/>
    <property type="match status" value="1"/>
</dbReference>
<dbReference type="AlphaFoldDB" id="A0A517T5R3"/>
<sequence>MGELGTINAPTSGRDKRQELFLQLLADSYADIEAYIRTLIFDRVDAEDVLQDVCVRLWKNFDEFEFGRSFRRWAFGVTYNVARQYWRNRKRSTGQALSEEALAKLSKVHQATVEIAEMRQDMLRECIERLPEADKSLVRKVYYRSNTVAEVARETGKRANSISMKLNRIRNKLSDCIERKMT</sequence>
<dbReference type="GO" id="GO:0016987">
    <property type="term" value="F:sigma factor activity"/>
    <property type="evidence" value="ECO:0007669"/>
    <property type="project" value="UniProtKB-KW"/>
</dbReference>
<dbReference type="Proteomes" id="UP000319976">
    <property type="component" value="Chromosome"/>
</dbReference>
<protein>
    <submittedName>
        <fullName evidence="6">RNA polymerase sigma factor</fullName>
    </submittedName>
</protein>
<keyword evidence="2" id="KW-0805">Transcription regulation</keyword>
<keyword evidence="7" id="KW-1185">Reference proteome</keyword>
<dbReference type="Pfam" id="PF04542">
    <property type="entry name" value="Sigma70_r2"/>
    <property type="match status" value="1"/>
</dbReference>
<dbReference type="RefSeq" id="WP_197439943.1">
    <property type="nucleotide sequence ID" value="NZ_CP036316.1"/>
</dbReference>